<dbReference type="PANTHER" id="PTHR23519">
    <property type="entry name" value="AUTOPHAGY-RELATED PROTEIN 22"/>
    <property type="match status" value="1"/>
</dbReference>
<name>A0ABP9RDT2_9PSEU</name>
<dbReference type="InterPro" id="IPR020846">
    <property type="entry name" value="MFS_dom"/>
</dbReference>
<sequence>MAGVSPGRVRGAALTREQRGWCWYDWANSVFQTSVLTVFLALHLTEVVTAAARAAGQPCPTALRGCAVPVFGLPVQAGSVFGFLLAGSTVIQLAVLPVAGAIADRTGHKRAMLGGFAFLGAAATCGLAVLDGTAWGLGAALFALANLCYYGSVVAYYAFLVDIAPPEARDRVSSRGWAFGFLGGGVCLALNIAMLRGLGALGVSQSDGVRVCFVVCGLWWAGFTLLPLMRLTDRPGTASDRTGASPLTAGFRQLGRTLAEARRLPITLAYLGGFLIFIDGINTVAETAGLYGSQELGLPVDVILGTVLVVQFLAFAGALAHGWLAGRIGARRAILVSLLAWVVVISAAYFVQPGQRLQFYALAAGIGVVLGGTAALSRSLFSQLVPAGREAQYFALYTLGERGTAWLGPLVFTLVANATGSFRPAIVSLVVFLVAGFAIVAVVPVRRGIRAAGNPEPPLV</sequence>
<accession>A0ABP9RDT2</accession>
<feature type="transmembrane region" description="Helical" evidence="6">
    <location>
        <begin position="111"/>
        <end position="130"/>
    </location>
</feature>
<dbReference type="PANTHER" id="PTHR23519:SF1">
    <property type="entry name" value="AUTOPHAGY-RELATED PROTEIN 22"/>
    <property type="match status" value="1"/>
</dbReference>
<comment type="caution">
    <text evidence="8">The sequence shown here is derived from an EMBL/GenBank/DDBJ whole genome shotgun (WGS) entry which is preliminary data.</text>
</comment>
<keyword evidence="2" id="KW-0813">Transport</keyword>
<dbReference type="InterPro" id="IPR036259">
    <property type="entry name" value="MFS_trans_sf"/>
</dbReference>
<evidence type="ECO:0000256" key="5">
    <source>
        <dbReference type="ARBA" id="ARBA00023136"/>
    </source>
</evidence>
<dbReference type="Proteomes" id="UP001428817">
    <property type="component" value="Unassembled WGS sequence"/>
</dbReference>
<gene>
    <name evidence="8" type="ORF">GCM10023321_82790</name>
</gene>
<evidence type="ECO:0000256" key="1">
    <source>
        <dbReference type="ARBA" id="ARBA00004651"/>
    </source>
</evidence>
<evidence type="ECO:0000313" key="8">
    <source>
        <dbReference type="EMBL" id="GAA5175868.1"/>
    </source>
</evidence>
<feature type="transmembrane region" description="Helical" evidence="6">
    <location>
        <begin position="80"/>
        <end position="99"/>
    </location>
</feature>
<proteinExistence type="predicted"/>
<feature type="transmembrane region" description="Helical" evidence="6">
    <location>
        <begin position="393"/>
        <end position="416"/>
    </location>
</feature>
<reference evidence="9" key="1">
    <citation type="journal article" date="2019" name="Int. J. Syst. Evol. Microbiol.">
        <title>The Global Catalogue of Microorganisms (GCM) 10K type strain sequencing project: providing services to taxonomists for standard genome sequencing and annotation.</title>
        <authorList>
            <consortium name="The Broad Institute Genomics Platform"/>
            <consortium name="The Broad Institute Genome Sequencing Center for Infectious Disease"/>
            <person name="Wu L."/>
            <person name="Ma J."/>
        </authorList>
    </citation>
    <scope>NUCLEOTIDE SEQUENCE [LARGE SCALE GENOMIC DNA]</scope>
    <source>
        <strain evidence="9">JCM 18303</strain>
    </source>
</reference>
<evidence type="ECO:0000313" key="9">
    <source>
        <dbReference type="Proteomes" id="UP001428817"/>
    </source>
</evidence>
<feature type="transmembrane region" description="Helical" evidence="6">
    <location>
        <begin position="422"/>
        <end position="443"/>
    </location>
</feature>
<evidence type="ECO:0000256" key="3">
    <source>
        <dbReference type="ARBA" id="ARBA00022692"/>
    </source>
</evidence>
<protein>
    <submittedName>
        <fullName evidence="8">MFS transporter</fullName>
    </submittedName>
</protein>
<feature type="transmembrane region" description="Helical" evidence="6">
    <location>
        <begin position="333"/>
        <end position="351"/>
    </location>
</feature>
<dbReference type="SUPFAM" id="SSF103473">
    <property type="entry name" value="MFS general substrate transporter"/>
    <property type="match status" value="1"/>
</dbReference>
<evidence type="ECO:0000256" key="2">
    <source>
        <dbReference type="ARBA" id="ARBA00022448"/>
    </source>
</evidence>
<dbReference type="Pfam" id="PF11700">
    <property type="entry name" value="ATG22"/>
    <property type="match status" value="1"/>
</dbReference>
<feature type="transmembrane region" description="Helical" evidence="6">
    <location>
        <begin position="264"/>
        <end position="282"/>
    </location>
</feature>
<organism evidence="8 9">
    <name type="scientific">Pseudonocardia eucalypti</name>
    <dbReference type="NCBI Taxonomy" id="648755"/>
    <lineage>
        <taxon>Bacteria</taxon>
        <taxon>Bacillati</taxon>
        <taxon>Actinomycetota</taxon>
        <taxon>Actinomycetes</taxon>
        <taxon>Pseudonocardiales</taxon>
        <taxon>Pseudonocardiaceae</taxon>
        <taxon>Pseudonocardia</taxon>
    </lineage>
</organism>
<comment type="subcellular location">
    <subcellularLocation>
        <location evidence="1">Cell membrane</location>
        <topology evidence="1">Multi-pass membrane protein</topology>
    </subcellularLocation>
</comment>
<feature type="transmembrane region" description="Helical" evidence="6">
    <location>
        <begin position="136"/>
        <end position="164"/>
    </location>
</feature>
<feature type="transmembrane region" description="Helical" evidence="6">
    <location>
        <begin position="176"/>
        <end position="196"/>
    </location>
</feature>
<dbReference type="EMBL" id="BAABJP010000068">
    <property type="protein sequence ID" value="GAA5175868.1"/>
    <property type="molecule type" value="Genomic_DNA"/>
</dbReference>
<dbReference type="PROSITE" id="PS50850">
    <property type="entry name" value="MFS"/>
    <property type="match status" value="1"/>
</dbReference>
<keyword evidence="4 6" id="KW-1133">Transmembrane helix</keyword>
<dbReference type="InterPro" id="IPR024671">
    <property type="entry name" value="Atg22-like"/>
</dbReference>
<keyword evidence="3 6" id="KW-0812">Transmembrane</keyword>
<feature type="transmembrane region" description="Helical" evidence="6">
    <location>
        <begin position="302"/>
        <end position="326"/>
    </location>
</feature>
<dbReference type="RefSeq" id="WP_185065607.1">
    <property type="nucleotide sequence ID" value="NZ_BAABJP010000068.1"/>
</dbReference>
<evidence type="ECO:0000256" key="4">
    <source>
        <dbReference type="ARBA" id="ARBA00022989"/>
    </source>
</evidence>
<dbReference type="InterPro" id="IPR050495">
    <property type="entry name" value="ATG22/LtaA_families"/>
</dbReference>
<feature type="transmembrane region" description="Helical" evidence="6">
    <location>
        <begin position="357"/>
        <end position="381"/>
    </location>
</feature>
<keyword evidence="5 6" id="KW-0472">Membrane</keyword>
<feature type="transmembrane region" description="Helical" evidence="6">
    <location>
        <begin position="208"/>
        <end position="229"/>
    </location>
</feature>
<evidence type="ECO:0000256" key="6">
    <source>
        <dbReference type="SAM" id="Phobius"/>
    </source>
</evidence>
<feature type="domain" description="Major facilitator superfamily (MFS) profile" evidence="7">
    <location>
        <begin position="265"/>
        <end position="460"/>
    </location>
</feature>
<keyword evidence="9" id="KW-1185">Reference proteome</keyword>
<dbReference type="Gene3D" id="1.20.1250.20">
    <property type="entry name" value="MFS general substrate transporter like domains"/>
    <property type="match status" value="2"/>
</dbReference>
<evidence type="ECO:0000259" key="7">
    <source>
        <dbReference type="PROSITE" id="PS50850"/>
    </source>
</evidence>